<protein>
    <submittedName>
        <fullName evidence="2">Transposase</fullName>
    </submittedName>
</protein>
<dbReference type="AlphaFoldDB" id="D1CSI1"/>
<feature type="compositionally biased region" description="Low complexity" evidence="1">
    <location>
        <begin position="70"/>
        <end position="79"/>
    </location>
</feature>
<reference evidence="2" key="1">
    <citation type="submission" date="2006-02" db="EMBL/GenBank/DDBJ databases">
        <title>Sampling the accessory genome of the Sinorhizobium genus by suppressive subtractive hybridization.</title>
        <authorList>
            <person name="Moulin L."/>
            <person name="Ghazoui Z."/>
            <person name="Young P."/>
        </authorList>
    </citation>
    <scope>NUCLEOTIDE SEQUENCE</scope>
    <source>
        <strain evidence="2">LMG14919</strain>
    </source>
</reference>
<sequence>MKRGKTNSADAAAICEAVTRPSMRVVAIKSEACSSVLVLHRTRIFWFANARTSVTQSEHTGRRRSRTPRSIRSAPSALD</sequence>
<evidence type="ECO:0000256" key="1">
    <source>
        <dbReference type="SAM" id="MobiDB-lite"/>
    </source>
</evidence>
<accession>D1CSI1</accession>
<name>D1CSI1_9HYPH</name>
<dbReference type="EMBL" id="DQ403312">
    <property type="protein sequence ID" value="ABD74785.1"/>
    <property type="molecule type" value="Genomic_DNA"/>
</dbReference>
<evidence type="ECO:0000313" key="2">
    <source>
        <dbReference type="EMBL" id="ABD74785.1"/>
    </source>
</evidence>
<proteinExistence type="predicted"/>
<organism evidence="2">
    <name type="scientific">Sinorhizobium arboris</name>
    <dbReference type="NCBI Taxonomy" id="76745"/>
    <lineage>
        <taxon>Bacteria</taxon>
        <taxon>Pseudomonadati</taxon>
        <taxon>Pseudomonadota</taxon>
        <taxon>Alphaproteobacteria</taxon>
        <taxon>Hyphomicrobiales</taxon>
        <taxon>Rhizobiaceae</taxon>
        <taxon>Sinorhizobium/Ensifer group</taxon>
        <taxon>Sinorhizobium</taxon>
    </lineage>
</organism>
<feature type="region of interest" description="Disordered" evidence="1">
    <location>
        <begin position="54"/>
        <end position="79"/>
    </location>
</feature>